<dbReference type="InterPro" id="IPR049158">
    <property type="entry name" value="PfEMP1_CIDRalpha1_dom"/>
</dbReference>
<dbReference type="Pfam" id="PF15447">
    <property type="entry name" value="NTS"/>
    <property type="match status" value="1"/>
</dbReference>
<feature type="compositionally biased region" description="Low complexity" evidence="1">
    <location>
        <begin position="977"/>
        <end position="988"/>
    </location>
</feature>
<feature type="compositionally biased region" description="Acidic residues" evidence="1">
    <location>
        <begin position="828"/>
        <end position="860"/>
    </location>
</feature>
<dbReference type="EMBL" id="KI926307">
    <property type="protein sequence ID" value="ETW38413.1"/>
    <property type="molecule type" value="Genomic_DNA"/>
</dbReference>
<dbReference type="OrthoDB" id="378847at2759"/>
<gene>
    <name evidence="9" type="ORF">PFTANZ_00845</name>
</gene>
<dbReference type="FunFam" id="1.20.1310.20:FF:000001">
    <property type="entry name" value="Erythrocyte membrane protein 1, PfEMP1"/>
    <property type="match status" value="1"/>
</dbReference>
<feature type="region of interest" description="Disordered" evidence="1">
    <location>
        <begin position="1026"/>
        <end position="1061"/>
    </location>
</feature>
<evidence type="ECO:0000256" key="2">
    <source>
        <dbReference type="SAM" id="Phobius"/>
    </source>
</evidence>
<feature type="domain" description="Plasmodium falciparum erythrocyte membrane protein-1 N-terminal segment" evidence="5">
    <location>
        <begin position="17"/>
        <end position="54"/>
    </location>
</feature>
<feature type="domain" description="Duffy-binding-like" evidence="3">
    <location>
        <begin position="1483"/>
        <end position="1622"/>
    </location>
</feature>
<keyword evidence="2" id="KW-0472">Membrane</keyword>
<protein>
    <recommendedName>
        <fullName evidence="11">Erythrocyte membrane protein 1</fullName>
    </recommendedName>
</protein>
<dbReference type="InterPro" id="IPR029210">
    <property type="entry name" value="PfEMP1_NTS"/>
</dbReference>
<feature type="domain" description="Duffy-binding-like" evidence="3">
    <location>
        <begin position="634"/>
        <end position="798"/>
    </location>
</feature>
<dbReference type="Gene3D" id="1.20.1310.20">
    <property type="entry name" value="Duffy-antigen binding domain"/>
    <property type="match status" value="2"/>
</dbReference>
<evidence type="ECO:0000259" key="5">
    <source>
        <dbReference type="Pfam" id="PF15447"/>
    </source>
</evidence>
<dbReference type="Proteomes" id="UP000030708">
    <property type="component" value="Unassembled WGS sequence"/>
</dbReference>
<dbReference type="Pfam" id="PF22672">
    <property type="entry name" value="DBL_C"/>
    <property type="match status" value="2"/>
</dbReference>
<feature type="domain" description="Duffy-binding-like" evidence="8">
    <location>
        <begin position="314"/>
        <end position="475"/>
    </location>
</feature>
<evidence type="ECO:0000259" key="3">
    <source>
        <dbReference type="Pfam" id="PF03011"/>
    </source>
</evidence>
<feature type="compositionally biased region" description="Basic and acidic residues" evidence="1">
    <location>
        <begin position="1051"/>
        <end position="1061"/>
    </location>
</feature>
<feature type="domain" description="Duffy-binding-like" evidence="8">
    <location>
        <begin position="1229"/>
        <end position="1370"/>
    </location>
</feature>
<feature type="domain" description="Duffy-antigen binding" evidence="4">
    <location>
        <begin position="114"/>
        <end position="310"/>
    </location>
</feature>
<dbReference type="FunFam" id="1.20.58.830:FF:000003">
    <property type="entry name" value="Erythrocyte membrane protein 1, PfEMP1"/>
    <property type="match status" value="1"/>
</dbReference>
<evidence type="ECO:0000259" key="4">
    <source>
        <dbReference type="Pfam" id="PF05424"/>
    </source>
</evidence>
<feature type="domain" description="Cysteine-rich interdomain region 1 gamma" evidence="6">
    <location>
        <begin position="1415"/>
        <end position="1466"/>
    </location>
</feature>
<evidence type="ECO:0000313" key="9">
    <source>
        <dbReference type="EMBL" id="ETW38413.1"/>
    </source>
</evidence>
<feature type="compositionally biased region" description="Polar residues" evidence="1">
    <location>
        <begin position="766"/>
        <end position="776"/>
    </location>
</feature>
<evidence type="ECO:0000313" key="10">
    <source>
        <dbReference type="Proteomes" id="UP000030708"/>
    </source>
</evidence>
<dbReference type="Gene3D" id="1.20.58.830">
    <property type="match status" value="3"/>
</dbReference>
<feature type="region of interest" description="Disordered" evidence="1">
    <location>
        <begin position="1115"/>
        <end position="1136"/>
    </location>
</feature>
<dbReference type="Gene3D" id="1.20.58.1930">
    <property type="match status" value="1"/>
</dbReference>
<dbReference type="Pfam" id="PF21807">
    <property type="entry name" value="PfEMP1_CIDRalpha1_dom"/>
    <property type="match status" value="1"/>
</dbReference>
<reference evidence="9 10" key="1">
    <citation type="submission" date="2013-02" db="EMBL/GenBank/DDBJ databases">
        <title>The Genome Annotation of Plasmodium falciparum Tanzania (2000708).</title>
        <authorList>
            <consortium name="The Broad Institute Genome Sequencing Platform"/>
            <consortium name="The Broad Institute Genome Sequencing Center for Infectious Disease"/>
            <person name="Neafsey D."/>
            <person name="Hoffman S."/>
            <person name="Volkman S."/>
            <person name="Rosenthal P."/>
            <person name="Walker B."/>
            <person name="Young S.K."/>
            <person name="Zeng Q."/>
            <person name="Gargeya S."/>
            <person name="Fitzgerald M."/>
            <person name="Haas B."/>
            <person name="Abouelleil A."/>
            <person name="Allen A.W."/>
            <person name="Alvarado L."/>
            <person name="Arachchi H.M."/>
            <person name="Berlin A.M."/>
            <person name="Chapman S.B."/>
            <person name="Gainer-Dewar J."/>
            <person name="Goldberg J."/>
            <person name="Griggs A."/>
            <person name="Gujja S."/>
            <person name="Hansen M."/>
            <person name="Howarth C."/>
            <person name="Imamovic A."/>
            <person name="Ireland A."/>
            <person name="Larimer J."/>
            <person name="McCowan C."/>
            <person name="Murphy C."/>
            <person name="Pearson M."/>
            <person name="Poon T.W."/>
            <person name="Priest M."/>
            <person name="Roberts A."/>
            <person name="Saif S."/>
            <person name="Shea T."/>
            <person name="Sisk P."/>
            <person name="Sykes S."/>
            <person name="Wortman J."/>
            <person name="Nusbaum C."/>
            <person name="Birren B."/>
        </authorList>
    </citation>
    <scope>NUCLEOTIDE SEQUENCE [LARGE SCALE GENOMIC DNA]</scope>
    <source>
        <strain evidence="10">Tanzania (2000708)</strain>
    </source>
</reference>
<organism evidence="9 10">
    <name type="scientific">Plasmodium falciparum Tanzania</name>
    <name type="common">2000708</name>
    <dbReference type="NCBI Taxonomy" id="1036725"/>
    <lineage>
        <taxon>Eukaryota</taxon>
        <taxon>Sar</taxon>
        <taxon>Alveolata</taxon>
        <taxon>Apicomplexa</taxon>
        <taxon>Aconoidasida</taxon>
        <taxon>Haemosporida</taxon>
        <taxon>Plasmodiidae</taxon>
        <taxon>Plasmodium</taxon>
        <taxon>Plasmodium (Laverania)</taxon>
    </lineage>
</organism>
<keyword evidence="2" id="KW-1133">Transmembrane helix</keyword>
<evidence type="ECO:0000259" key="6">
    <source>
        <dbReference type="Pfam" id="PF18562"/>
    </source>
</evidence>
<evidence type="ECO:0000259" key="7">
    <source>
        <dbReference type="Pfam" id="PF21807"/>
    </source>
</evidence>
<dbReference type="InterPro" id="IPR008602">
    <property type="entry name" value="Duffy-antigen-binding"/>
</dbReference>
<feature type="domain" description="Duffy-antigen binding" evidence="4">
    <location>
        <begin position="938"/>
        <end position="1171"/>
    </location>
</feature>
<feature type="compositionally biased region" description="Low complexity" evidence="1">
    <location>
        <begin position="1671"/>
        <end position="1686"/>
    </location>
</feature>
<dbReference type="SUPFAM" id="SSF140924">
    <property type="entry name" value="Duffy binding domain-like"/>
    <property type="match status" value="4"/>
</dbReference>
<feature type="non-terminal residue" evidence="9">
    <location>
        <position position="1755"/>
    </location>
</feature>
<dbReference type="InterPro" id="IPR054595">
    <property type="entry name" value="DBL_C"/>
</dbReference>
<reference evidence="9 10" key="2">
    <citation type="submission" date="2013-02" db="EMBL/GenBank/DDBJ databases">
        <title>The Genome Sequence of Plasmodium falciparum Tanzania (2000708).</title>
        <authorList>
            <consortium name="The Broad Institute Genome Sequencing Platform"/>
            <consortium name="The Broad Institute Genome Sequencing Center for Infectious Disease"/>
            <person name="Neafsey D."/>
            <person name="Cheeseman I."/>
            <person name="Volkman S."/>
            <person name="Adams J."/>
            <person name="Walker B."/>
            <person name="Young S.K."/>
            <person name="Zeng Q."/>
            <person name="Gargeya S."/>
            <person name="Fitzgerald M."/>
            <person name="Haas B."/>
            <person name="Abouelleil A."/>
            <person name="Alvarado L."/>
            <person name="Arachchi H.M."/>
            <person name="Berlin A.M."/>
            <person name="Chapman S.B."/>
            <person name="Dewar J."/>
            <person name="Goldberg J."/>
            <person name="Griggs A."/>
            <person name="Gujja S."/>
            <person name="Hansen M."/>
            <person name="Howarth C."/>
            <person name="Imamovic A."/>
            <person name="Larimer J."/>
            <person name="McCowan C."/>
            <person name="Murphy C."/>
            <person name="Neiman D."/>
            <person name="Pearson M."/>
            <person name="Priest M."/>
            <person name="Roberts A."/>
            <person name="Saif S."/>
            <person name="Shea T."/>
            <person name="Sisk P."/>
            <person name="Sykes S."/>
            <person name="Wortman J."/>
            <person name="Nusbaum C."/>
            <person name="Birren B."/>
        </authorList>
    </citation>
    <scope>NUCLEOTIDE SEQUENCE [LARGE SCALE GENOMIC DNA]</scope>
    <source>
        <strain evidence="10">Tanzania (2000708)</strain>
    </source>
</reference>
<feature type="region of interest" description="Disordered" evidence="1">
    <location>
        <begin position="1617"/>
        <end position="1725"/>
    </location>
</feature>
<feature type="region of interest" description="Disordered" evidence="1">
    <location>
        <begin position="760"/>
        <end position="779"/>
    </location>
</feature>
<dbReference type="Pfam" id="PF03011">
    <property type="entry name" value="PFEMP"/>
    <property type="match status" value="2"/>
</dbReference>
<evidence type="ECO:0000256" key="1">
    <source>
        <dbReference type="SAM" id="MobiDB-lite"/>
    </source>
</evidence>
<dbReference type="FunFam" id="1.20.58.1930:FF:000001">
    <property type="entry name" value="Erythrocyte membrane protein 1, PfEMP1"/>
    <property type="match status" value="1"/>
</dbReference>
<feature type="compositionally biased region" description="Pro residues" evidence="1">
    <location>
        <begin position="1692"/>
        <end position="1706"/>
    </location>
</feature>
<dbReference type="FunFam" id="1.20.58.830:FF:000004">
    <property type="entry name" value="Erythrocyte membrane protein 1, PfEMP1"/>
    <property type="match status" value="1"/>
</dbReference>
<dbReference type="Pfam" id="PF05424">
    <property type="entry name" value="Duffy_binding"/>
    <property type="match status" value="2"/>
</dbReference>
<feature type="region of interest" description="Disordered" evidence="1">
    <location>
        <begin position="801"/>
        <end position="877"/>
    </location>
</feature>
<accession>A0A024WCZ6</accession>
<evidence type="ECO:0008006" key="11">
    <source>
        <dbReference type="Google" id="ProtNLM"/>
    </source>
</evidence>
<dbReference type="InterPro" id="IPR042202">
    <property type="entry name" value="Duffy-ag-bd_sf"/>
</dbReference>
<feature type="transmembrane region" description="Helical" evidence="2">
    <location>
        <begin position="1732"/>
        <end position="1754"/>
    </location>
</feature>
<proteinExistence type="predicted"/>
<dbReference type="InterPro" id="IPR041480">
    <property type="entry name" value="CIDR1_gamma"/>
</dbReference>
<feature type="compositionally biased region" description="Polar residues" evidence="1">
    <location>
        <begin position="958"/>
        <end position="976"/>
    </location>
</feature>
<name>A0A024WCZ6_PLAFA</name>
<feature type="compositionally biased region" description="Acidic residues" evidence="1">
    <location>
        <begin position="1638"/>
        <end position="1648"/>
    </location>
</feature>
<dbReference type="Pfam" id="PF18562">
    <property type="entry name" value="CIDR1_gamma"/>
    <property type="match status" value="1"/>
</dbReference>
<sequence>MAPGSAGGRGDGDDDKDAKNMFDSIGKKVHDEIVKNDEAKKYIDELEGKLSFATLSGGELAAFPEPCGLIKEKHENLIGDRGHPCGNGSASDKRFSKERVAEYDEKKIRGNNEGECAPYRRLSLCNKNFQKINNYDSSNAKHNLLLDVCLAAHYEGDSIKAHYPPYQHKYVNSGSTICTVLARSFADIGDIIRGKDLYRRDNKKDKLQIKLKEYFKKIYEQLDRSIRSKYDETSENYFQLREDWWTANRHTVWKALTCKADDSNRYFRQTCDDSGTLSHANYKCRCKDKNGKNETNEVPTYFDYVPQYLRWFEEWAEDFCRKKKKKLENLQKQCRGKDKEGKDRYCSRNGYDCEKTISRIGKVRMGKGCTDCFFACYPYEKWIEKQKEQFNKQKNKYDEEIKKYKNGTLDSGRRRQKRGVGGTTTKVYDGYEKIFYEKLQSNGYGSVETFLEKLSKEKTCKDITDGGIINFKEVNSGKHSSGGTSGTNVESQGTFYRSKYCQPCPDCGVKHLGGGKFENKDTTGKKCAGQNLYKPKSEAKGTPINFLYSGDEPTEIGKKLKAFCDQTNGDTTNNGSNELYQKWTCYEIGELQKNGQEGEDDEDDVPSGGGLCILKKENKSSKEPADIQKTFNPFFYYWVAHMLKDSIYWETQKLERCLKNGTKTRCKNNNKCKTDCDCFQNWIKQKKEKEWDPIKQQFRKQDINGTGGNDNSASLIAFTHDGVLEYVLELEFANKNTEEDKENNVSAEEIDLINKMLKEDEKEENQGTASTSSQKKNTIDKLLKHEEGIAEKCKKIQEDCNRQQENTGVARSEDHQPPQSPAGPVESASDDEDDEEIDDDNLEEENVEAEEEPHTEEDMDGGSPQQDTQPAEVTEVKKDEAEKVCQIVGNALTETNLKEACSLKYAPGGKEKFPNWKCIPSGDTTSGESTTSSDSGSVCIPPRRRRLYVGKLHEWAEKQNTNKSQAEGSSVQAAQGSDTPDSASASSTSSLTDATQLLRQAFIQSAAVETFFLWHRYKKIKNKEIEEKRKQQNGELPGFSSSGDGEEEEQPPDKQLLEGKIPEEFKRQMFYTLGDYRDILFGNNTDILEAVTIGSNNKTGQEIMQAIQKKIKETLESGSTEGSGPKKNPSENPRKKWWEKNVESIWNGMICALTYKDNSETGPKGKTPEQDPQVKKAFFGDKGTSNEPIKYKYTDVKLEDENSGEKTTLNNPKLENFVEIPTFFRWLHEWGSDFCDKRARMLKNVRDNCMDDNGKKQKCSCYGEDCQTNLNKPYNILPSFYCPGCGKSCSSYRKWIEKKKTEYDKQKGIYNKEYENAQMNNGGNGSCITLKTCTDAASFLKRLGPCSKTYIDNGKDKKIFEDNGDTFEPATNCKPCSLIGAKCKNGHCKGAKEIDCKSKTHIDVNDFQTRGNFTDPVDMLVSDNDAKGFADELNDDCKDAHIFKGIRKDVWKCGTVCGVDICKLQKNNNGEANENQIIQIRALMRLWLEYFFDDYNKIKHKISHCTKKGEKTICINDCVEKWINKKKKEWQQIRDRYVKQYKGAESDMKSSVKNFLEDLQSQIAVTIDKAIKPCGDLKAFEKSCGLNSDEPSEKEGEERDLVLCLLDKLGKKAKKCEEKHQASGNQQQPCQKSPAPVGDDDDPLEEENPVTQPNICPAPQKEEAKEEGSCEPPATAEETEPAAGGEQTPKEAAPPPEASKPEPPSQPNHRPQRPRRPQPTSELLDNPHVQTALMSSTIMWSIGIGFAAFTYFFLK</sequence>
<dbReference type="GO" id="GO:0046789">
    <property type="term" value="F:host cell surface receptor binding"/>
    <property type="evidence" value="ECO:0007669"/>
    <property type="project" value="InterPro"/>
</dbReference>
<dbReference type="InterPro" id="IPR004258">
    <property type="entry name" value="DBL"/>
</dbReference>
<feature type="domain" description="PfEMP1 CIDRalpha1" evidence="7">
    <location>
        <begin position="542"/>
        <end position="593"/>
    </location>
</feature>
<feature type="compositionally biased region" description="Polar residues" evidence="1">
    <location>
        <begin position="1622"/>
        <end position="1631"/>
    </location>
</feature>
<dbReference type="GO" id="GO:0016020">
    <property type="term" value="C:membrane"/>
    <property type="evidence" value="ECO:0007669"/>
    <property type="project" value="InterPro"/>
</dbReference>
<keyword evidence="2" id="KW-0812">Transmembrane</keyword>
<feature type="region of interest" description="Disordered" evidence="1">
    <location>
        <begin position="1"/>
        <end position="21"/>
    </location>
</feature>
<feature type="region of interest" description="Disordered" evidence="1">
    <location>
        <begin position="958"/>
        <end position="988"/>
    </location>
</feature>
<evidence type="ECO:0000259" key="8">
    <source>
        <dbReference type="Pfam" id="PF22672"/>
    </source>
</evidence>